<accession>A0ABW4JG95</accession>
<proteinExistence type="predicted"/>
<dbReference type="PANTHER" id="PTHR43196:SF2">
    <property type="entry name" value="PHOSPHOADENOSINE PHOSPHOSULFATE REDUCTASE"/>
    <property type="match status" value="1"/>
</dbReference>
<keyword evidence="3" id="KW-1185">Reference proteome</keyword>
<dbReference type="PANTHER" id="PTHR43196">
    <property type="entry name" value="SULFATE ADENYLYLTRANSFERASE SUBUNIT 2"/>
    <property type="match status" value="1"/>
</dbReference>
<dbReference type="InterPro" id="IPR014729">
    <property type="entry name" value="Rossmann-like_a/b/a_fold"/>
</dbReference>
<name>A0ABW4JG95_9BACL</name>
<dbReference type="Pfam" id="PF01507">
    <property type="entry name" value="PAPS_reduct"/>
    <property type="match status" value="1"/>
</dbReference>
<reference evidence="3" key="1">
    <citation type="journal article" date="2019" name="Int. J. Syst. Evol. Microbiol.">
        <title>The Global Catalogue of Microorganisms (GCM) 10K type strain sequencing project: providing services to taxonomists for standard genome sequencing and annotation.</title>
        <authorList>
            <consortium name="The Broad Institute Genomics Platform"/>
            <consortium name="The Broad Institute Genome Sequencing Center for Infectious Disease"/>
            <person name="Wu L."/>
            <person name="Ma J."/>
        </authorList>
    </citation>
    <scope>NUCLEOTIDE SEQUENCE [LARGE SCALE GENOMIC DNA]</scope>
    <source>
        <strain evidence="3">CGMCC 1.12286</strain>
    </source>
</reference>
<dbReference type="InterPro" id="IPR050128">
    <property type="entry name" value="Sulfate_adenylyltrnsfr_sub2"/>
</dbReference>
<evidence type="ECO:0000313" key="3">
    <source>
        <dbReference type="Proteomes" id="UP001597079"/>
    </source>
</evidence>
<organism evidence="2 3">
    <name type="scientific">Alicyclobacillus fodiniaquatilis</name>
    <dbReference type="NCBI Taxonomy" id="1661150"/>
    <lineage>
        <taxon>Bacteria</taxon>
        <taxon>Bacillati</taxon>
        <taxon>Bacillota</taxon>
        <taxon>Bacilli</taxon>
        <taxon>Bacillales</taxon>
        <taxon>Alicyclobacillaceae</taxon>
        <taxon>Alicyclobacillus</taxon>
    </lineage>
</organism>
<protein>
    <submittedName>
        <fullName evidence="2">Phosphoadenosine phosphosulfate reductase family protein</fullName>
    </submittedName>
</protein>
<comment type="caution">
    <text evidence="2">The sequence shown here is derived from an EMBL/GenBank/DDBJ whole genome shotgun (WGS) entry which is preliminary data.</text>
</comment>
<sequence length="303" mass="34410">MAKQVLSISGGKDSTAMWLLALERGADIHQVVFADTGHEHPITYGYVDYLESKLGPVKRVKADFTNRIAHKRWVVQTKWRKDGVSEDIIESALEVLQPTGNPFLDLCLYKGRFPSTKARFCTQELKLEPIETKAFAPIIESGDGVVSWQAIRKQESAARAMLTEREHTIGVVHAYEVYRPILEWAVDDVFAMHRRHGIMPNPLYEQGMSRVGCMPCINSRKDELFEIARRFPAEIGRVAEWERLVGLASKRAESSFFKHDDTMGEGIREVVEWSKTARGGKQYDLFKINDDVPMCSSLYGLCE</sequence>
<dbReference type="EMBL" id="JBHUCX010000028">
    <property type="protein sequence ID" value="MFD1675431.1"/>
    <property type="molecule type" value="Genomic_DNA"/>
</dbReference>
<dbReference type="RefSeq" id="WP_377943302.1">
    <property type="nucleotide sequence ID" value="NZ_JBHUCX010000028.1"/>
</dbReference>
<evidence type="ECO:0000313" key="2">
    <source>
        <dbReference type="EMBL" id="MFD1675431.1"/>
    </source>
</evidence>
<evidence type="ECO:0000259" key="1">
    <source>
        <dbReference type="Pfam" id="PF01507"/>
    </source>
</evidence>
<feature type="domain" description="Phosphoadenosine phosphosulphate reductase" evidence="1">
    <location>
        <begin position="5"/>
        <end position="217"/>
    </location>
</feature>
<gene>
    <name evidence="2" type="ORF">ACFSB2_12075</name>
</gene>
<dbReference type="Proteomes" id="UP001597079">
    <property type="component" value="Unassembled WGS sequence"/>
</dbReference>
<dbReference type="InterPro" id="IPR002500">
    <property type="entry name" value="PAPS_reduct_dom"/>
</dbReference>
<dbReference type="SUPFAM" id="SSF52402">
    <property type="entry name" value="Adenine nucleotide alpha hydrolases-like"/>
    <property type="match status" value="1"/>
</dbReference>
<dbReference type="Gene3D" id="3.40.50.620">
    <property type="entry name" value="HUPs"/>
    <property type="match status" value="1"/>
</dbReference>